<keyword evidence="5" id="KW-1185">Reference proteome</keyword>
<organism evidence="4 5">
    <name type="scientific">Rubripirellula amarantea</name>
    <dbReference type="NCBI Taxonomy" id="2527999"/>
    <lineage>
        <taxon>Bacteria</taxon>
        <taxon>Pseudomonadati</taxon>
        <taxon>Planctomycetota</taxon>
        <taxon>Planctomycetia</taxon>
        <taxon>Pirellulales</taxon>
        <taxon>Pirellulaceae</taxon>
        <taxon>Rubripirellula</taxon>
    </lineage>
</organism>
<dbReference type="Gene3D" id="3.40.50.2000">
    <property type="entry name" value="Glycogen Phosphorylase B"/>
    <property type="match status" value="1"/>
</dbReference>
<feature type="domain" description="Glycosyl transferase family 1" evidence="3">
    <location>
        <begin position="206"/>
        <end position="360"/>
    </location>
</feature>
<evidence type="ECO:0000313" key="4">
    <source>
        <dbReference type="EMBL" id="TWT54759.1"/>
    </source>
</evidence>
<protein>
    <submittedName>
        <fullName evidence="4">Glycosyl transferases group 1</fullName>
    </submittedName>
</protein>
<accession>A0A5C5WWZ7</accession>
<dbReference type="PANTHER" id="PTHR12526:SF510">
    <property type="entry name" value="D-INOSITOL 3-PHOSPHATE GLYCOSYLTRANSFERASE"/>
    <property type="match status" value="1"/>
</dbReference>
<dbReference type="RefSeq" id="WP_146514754.1">
    <property type="nucleotide sequence ID" value="NZ_SJPI01000001.1"/>
</dbReference>
<dbReference type="GO" id="GO:0016757">
    <property type="term" value="F:glycosyltransferase activity"/>
    <property type="evidence" value="ECO:0007669"/>
    <property type="project" value="UniProtKB-KW"/>
</dbReference>
<sequence>MSTAGRQIETSDPQAMSRFASFVGALPGPRTGMTYSTEQIVSRLRSCCSLREHDLGTSFCDSRPLWRLKKMLVSFQATLVILSWKCRGNESIYMVVNSRAGLIYNLLHVAAARARGFRCILHHHVVNYIEVPDRRMRLLLHIAPRNTQHVMACQRMVDDFNLAYRSTVNALIVPPMVVDCVAPSDVPSDVQSRNELPDAAGQRRGFIVGHLSNLSIDKGLLEIIETFEMVAKNDDSVRLVLAGPCHGASDRRLLDQAIANHGGRIEYRGAVYDDDKVKFFQDIDGFLFPSKIDSWGIVLNESLAYGVPVISVDRACIPCLIAGAGLIVPPDVRFADRASEQIRQWMSDPVSHQIASEAAIRRGKQLESATKAAMQSLAFSIAGKDVPEPGHVDS</sequence>
<keyword evidence="1" id="KW-0328">Glycosyltransferase</keyword>
<evidence type="ECO:0000259" key="3">
    <source>
        <dbReference type="Pfam" id="PF00534"/>
    </source>
</evidence>
<keyword evidence="2 4" id="KW-0808">Transferase</keyword>
<dbReference type="InterPro" id="IPR001296">
    <property type="entry name" value="Glyco_trans_1"/>
</dbReference>
<dbReference type="OrthoDB" id="9802525at2"/>
<dbReference type="PANTHER" id="PTHR12526">
    <property type="entry name" value="GLYCOSYLTRANSFERASE"/>
    <property type="match status" value="1"/>
</dbReference>
<dbReference type="EMBL" id="SJPI01000001">
    <property type="protein sequence ID" value="TWT54759.1"/>
    <property type="molecule type" value="Genomic_DNA"/>
</dbReference>
<dbReference type="SUPFAM" id="SSF53756">
    <property type="entry name" value="UDP-Glycosyltransferase/glycogen phosphorylase"/>
    <property type="match status" value="1"/>
</dbReference>
<proteinExistence type="predicted"/>
<dbReference type="Pfam" id="PF00534">
    <property type="entry name" value="Glycos_transf_1"/>
    <property type="match status" value="1"/>
</dbReference>
<dbReference type="Proteomes" id="UP000316598">
    <property type="component" value="Unassembled WGS sequence"/>
</dbReference>
<dbReference type="CDD" id="cd03801">
    <property type="entry name" value="GT4_PimA-like"/>
    <property type="match status" value="1"/>
</dbReference>
<comment type="caution">
    <text evidence="4">The sequence shown here is derived from an EMBL/GenBank/DDBJ whole genome shotgun (WGS) entry which is preliminary data.</text>
</comment>
<evidence type="ECO:0000313" key="5">
    <source>
        <dbReference type="Proteomes" id="UP000316598"/>
    </source>
</evidence>
<reference evidence="4 5" key="1">
    <citation type="submission" date="2019-02" db="EMBL/GenBank/DDBJ databases">
        <title>Deep-cultivation of Planctomycetes and their phenomic and genomic characterization uncovers novel biology.</title>
        <authorList>
            <person name="Wiegand S."/>
            <person name="Jogler M."/>
            <person name="Boedeker C."/>
            <person name="Pinto D."/>
            <person name="Vollmers J."/>
            <person name="Rivas-Marin E."/>
            <person name="Kohn T."/>
            <person name="Peeters S.H."/>
            <person name="Heuer A."/>
            <person name="Rast P."/>
            <person name="Oberbeckmann S."/>
            <person name="Bunk B."/>
            <person name="Jeske O."/>
            <person name="Meyerdierks A."/>
            <person name="Storesund J.E."/>
            <person name="Kallscheuer N."/>
            <person name="Luecker S."/>
            <person name="Lage O.M."/>
            <person name="Pohl T."/>
            <person name="Merkel B.J."/>
            <person name="Hornburger P."/>
            <person name="Mueller R.-W."/>
            <person name="Bruemmer F."/>
            <person name="Labrenz M."/>
            <person name="Spormann A.M."/>
            <person name="Op Den Camp H."/>
            <person name="Overmann J."/>
            <person name="Amann R."/>
            <person name="Jetten M.S.M."/>
            <person name="Mascher T."/>
            <person name="Medema M.H."/>
            <person name="Devos D.P."/>
            <person name="Kaster A.-K."/>
            <person name="Ovreas L."/>
            <person name="Rohde M."/>
            <person name="Galperin M.Y."/>
            <person name="Jogler C."/>
        </authorList>
    </citation>
    <scope>NUCLEOTIDE SEQUENCE [LARGE SCALE GENOMIC DNA]</scope>
    <source>
        <strain evidence="4 5">Pla22</strain>
    </source>
</reference>
<evidence type="ECO:0000256" key="2">
    <source>
        <dbReference type="ARBA" id="ARBA00022679"/>
    </source>
</evidence>
<evidence type="ECO:0000256" key="1">
    <source>
        <dbReference type="ARBA" id="ARBA00022676"/>
    </source>
</evidence>
<dbReference type="AlphaFoldDB" id="A0A5C5WWZ7"/>
<name>A0A5C5WWZ7_9BACT</name>
<gene>
    <name evidence="4" type="ORF">Pla22_24120</name>
</gene>